<evidence type="ECO:0000256" key="8">
    <source>
        <dbReference type="ARBA" id="ARBA00023170"/>
    </source>
</evidence>
<evidence type="ECO:0000256" key="12">
    <source>
        <dbReference type="SAM" id="SignalP"/>
    </source>
</evidence>
<dbReference type="InterPro" id="IPR012910">
    <property type="entry name" value="Plug_dom"/>
</dbReference>
<keyword evidence="7 10" id="KW-0472">Membrane</keyword>
<sequence length="724" mass="79178">MSMFSKKILVSSIGLAMLTSTFSASVSAEDEVTTLPEVVLQAQKQKNNETFANGQLKQQTHLGPLGNKKIIDTPFSLTSYSEQLIEEQQASTIGDVLKNDPGIRITSNQGHLNENFKIRGFDLNHEDMSFNGLFGMAPYGRVPTEFLDSVTVLKGPNALVSGVAPTGSVGGVVIAKSKRADKEVTQVSGAFEDEGFYTSGFDISRRLGENQEFGIRVNGTYGQGEHTIDGMDDRHISGAIAADYTTDKVKINFDSYAVRDDRKGGSPAMISMQKLDHVVKAPAGDSNYFPHLKGYTESNFVGLSGEYKFTPDLKAFAGVGYIEKQYAGHLFGTRMILQNAQGDATSQYYRVGSQEQNTSANAGFEAKFETGSIKHTLGLRADYLNRKFDQHKGQGATAVPFNTNIYQPSNEGHMPLLRPEIAPMGDNHYVSYTLTDQLSMLDDRLQLILGARYQEIDTKNLQKHTAYSEDKLSPSLGIVVKPFGKNLSLYASYVEGLSEGSTVDSTLSNDANAGVTFAPFQTKQYEVGAKYQSGKWLNTLALYQIEKPSTMVMPYSSATNKDINQITTDDAETRSRGVEWAISGEVVHGLNLLANVAYNDAELTKAGISKGVTNQGNSVFGVPEWTASLGLDYAIPFIDGLNVNTRVNYVGKQYMNNANTLELPDFTIVDVGARYKTKLGGVDTTFLVNVDNVSDQKYWEGMFNENYALVGGARTYKAGITFDF</sequence>
<evidence type="ECO:0000256" key="11">
    <source>
        <dbReference type="RuleBase" id="RU003357"/>
    </source>
</evidence>
<evidence type="ECO:0000256" key="5">
    <source>
        <dbReference type="ARBA" id="ARBA00022692"/>
    </source>
</evidence>
<dbReference type="InterPro" id="IPR039426">
    <property type="entry name" value="TonB-dep_rcpt-like"/>
</dbReference>
<dbReference type="Gene3D" id="2.40.170.20">
    <property type="entry name" value="TonB-dependent receptor, beta-barrel domain"/>
    <property type="match status" value="1"/>
</dbReference>
<evidence type="ECO:0000313" key="15">
    <source>
        <dbReference type="EMBL" id="QOW47849.1"/>
    </source>
</evidence>
<evidence type="ECO:0000259" key="13">
    <source>
        <dbReference type="Pfam" id="PF00593"/>
    </source>
</evidence>
<dbReference type="GO" id="GO:0009279">
    <property type="term" value="C:cell outer membrane"/>
    <property type="evidence" value="ECO:0007669"/>
    <property type="project" value="UniProtKB-SubCell"/>
</dbReference>
<evidence type="ECO:0000256" key="4">
    <source>
        <dbReference type="ARBA" id="ARBA00022452"/>
    </source>
</evidence>
<dbReference type="PROSITE" id="PS52016">
    <property type="entry name" value="TONB_DEPENDENT_REC_3"/>
    <property type="match status" value="1"/>
</dbReference>
<keyword evidence="8 15" id="KW-0675">Receptor</keyword>
<feature type="domain" description="TonB-dependent receptor-like beta-barrel" evidence="13">
    <location>
        <begin position="282"/>
        <end position="693"/>
    </location>
</feature>
<keyword evidence="5 10" id="KW-0812">Transmembrane</keyword>
<dbReference type="Gene3D" id="2.170.130.10">
    <property type="entry name" value="TonB-dependent receptor, plug domain"/>
    <property type="match status" value="1"/>
</dbReference>
<evidence type="ECO:0000256" key="3">
    <source>
        <dbReference type="ARBA" id="ARBA00022448"/>
    </source>
</evidence>
<evidence type="ECO:0000256" key="10">
    <source>
        <dbReference type="PROSITE-ProRule" id="PRU01360"/>
    </source>
</evidence>
<keyword evidence="3 10" id="KW-0813">Transport</keyword>
<dbReference type="InterPro" id="IPR036942">
    <property type="entry name" value="Beta-barrel_TonB_sf"/>
</dbReference>
<dbReference type="InterPro" id="IPR000531">
    <property type="entry name" value="Beta-barrel_TonB"/>
</dbReference>
<reference evidence="15 16" key="1">
    <citation type="submission" date="2020-02" db="EMBL/GenBank/DDBJ databases">
        <title>Tigecycline-resistant Acinetobacter species from pigs and migratory birds.</title>
        <authorList>
            <person name="Chen C."/>
            <person name="Sun J."/>
            <person name="Liao X.-P."/>
            <person name="Liu Y.-H."/>
        </authorList>
    </citation>
    <scope>NUCLEOTIDE SEQUENCE [LARGE SCALE GENOMIC DNA]</scope>
    <source>
        <strain evidence="15 16">YH12207_T</strain>
    </source>
</reference>
<dbReference type="InterPro" id="IPR010105">
    <property type="entry name" value="TonB_sidphr_rcpt"/>
</dbReference>
<evidence type="ECO:0000256" key="6">
    <source>
        <dbReference type="ARBA" id="ARBA00023077"/>
    </source>
</evidence>
<dbReference type="GO" id="GO:0038023">
    <property type="term" value="F:signaling receptor activity"/>
    <property type="evidence" value="ECO:0007669"/>
    <property type="project" value="InterPro"/>
</dbReference>
<dbReference type="EMBL" id="CP048659">
    <property type="protein sequence ID" value="QOW47849.1"/>
    <property type="molecule type" value="Genomic_DNA"/>
</dbReference>
<dbReference type="Proteomes" id="UP000593966">
    <property type="component" value="Chromosome"/>
</dbReference>
<evidence type="ECO:0000256" key="2">
    <source>
        <dbReference type="ARBA" id="ARBA00009810"/>
    </source>
</evidence>
<evidence type="ECO:0000256" key="7">
    <source>
        <dbReference type="ARBA" id="ARBA00023136"/>
    </source>
</evidence>
<dbReference type="Pfam" id="PF00593">
    <property type="entry name" value="TonB_dep_Rec_b-barrel"/>
    <property type="match status" value="1"/>
</dbReference>
<evidence type="ECO:0000259" key="14">
    <source>
        <dbReference type="Pfam" id="PF07715"/>
    </source>
</evidence>
<feature type="chain" id="PRO_5032332938" evidence="12">
    <location>
        <begin position="29"/>
        <end position="724"/>
    </location>
</feature>
<name>A0A7S6VZN5_9GAMM</name>
<keyword evidence="9 10" id="KW-0998">Cell outer membrane</keyword>
<comment type="subcellular location">
    <subcellularLocation>
        <location evidence="1 10">Cell outer membrane</location>
        <topology evidence="1 10">Multi-pass membrane protein</topology>
    </subcellularLocation>
</comment>
<dbReference type="CDD" id="cd01347">
    <property type="entry name" value="ligand_gated_channel"/>
    <property type="match status" value="1"/>
</dbReference>
<dbReference type="PANTHER" id="PTHR32552:SF82">
    <property type="entry name" value="FCUA PROTEIN"/>
    <property type="match status" value="1"/>
</dbReference>
<protein>
    <submittedName>
        <fullName evidence="15">TonB-dependent receptor</fullName>
    </submittedName>
</protein>
<dbReference type="InterPro" id="IPR037066">
    <property type="entry name" value="Plug_dom_sf"/>
</dbReference>
<dbReference type="Pfam" id="PF07715">
    <property type="entry name" value="Plug"/>
    <property type="match status" value="1"/>
</dbReference>
<evidence type="ECO:0000256" key="9">
    <source>
        <dbReference type="ARBA" id="ARBA00023237"/>
    </source>
</evidence>
<dbReference type="AlphaFoldDB" id="A0A7S6VZN5"/>
<keyword evidence="6 11" id="KW-0798">TonB box</keyword>
<comment type="similarity">
    <text evidence="2 10 11">Belongs to the TonB-dependent receptor family.</text>
</comment>
<dbReference type="GO" id="GO:0015891">
    <property type="term" value="P:siderophore transport"/>
    <property type="evidence" value="ECO:0007669"/>
    <property type="project" value="InterPro"/>
</dbReference>
<dbReference type="SUPFAM" id="SSF56935">
    <property type="entry name" value="Porins"/>
    <property type="match status" value="1"/>
</dbReference>
<gene>
    <name evidence="15" type="ORF">G0028_04270</name>
</gene>
<evidence type="ECO:0000256" key="1">
    <source>
        <dbReference type="ARBA" id="ARBA00004571"/>
    </source>
</evidence>
<keyword evidence="16" id="KW-1185">Reference proteome</keyword>
<keyword evidence="4 10" id="KW-1134">Transmembrane beta strand</keyword>
<dbReference type="GO" id="GO:0015344">
    <property type="term" value="F:siderophore uptake transmembrane transporter activity"/>
    <property type="evidence" value="ECO:0007669"/>
    <property type="project" value="TreeGrafter"/>
</dbReference>
<dbReference type="PANTHER" id="PTHR32552">
    <property type="entry name" value="FERRICHROME IRON RECEPTOR-RELATED"/>
    <property type="match status" value="1"/>
</dbReference>
<feature type="signal peptide" evidence="12">
    <location>
        <begin position="1"/>
        <end position="28"/>
    </location>
</feature>
<accession>A0A7S6VZN5</accession>
<keyword evidence="12" id="KW-0732">Signal</keyword>
<feature type="domain" description="TonB-dependent receptor plug" evidence="14">
    <location>
        <begin position="70"/>
        <end position="167"/>
    </location>
</feature>
<proteinExistence type="inferred from homology"/>
<dbReference type="NCBIfam" id="TIGR01783">
    <property type="entry name" value="TonB-siderophor"/>
    <property type="match status" value="1"/>
</dbReference>
<evidence type="ECO:0000313" key="16">
    <source>
        <dbReference type="Proteomes" id="UP000593966"/>
    </source>
</evidence>
<organism evidence="15 16">
    <name type="scientific">Acinetobacter piscicola</name>
    <dbReference type="NCBI Taxonomy" id="2006115"/>
    <lineage>
        <taxon>Bacteria</taxon>
        <taxon>Pseudomonadati</taxon>
        <taxon>Pseudomonadota</taxon>
        <taxon>Gammaproteobacteria</taxon>
        <taxon>Moraxellales</taxon>
        <taxon>Moraxellaceae</taxon>
        <taxon>Acinetobacter</taxon>
    </lineage>
</organism>